<keyword evidence="2" id="KW-1185">Reference proteome</keyword>
<accession>A0ABR0VX98</accession>
<reference evidence="1 2" key="1">
    <citation type="journal article" date="2021" name="Comput. Struct. Biotechnol. J.">
        <title>De novo genome assembly of the potent medicinal plant Rehmannia glutinosa using nanopore technology.</title>
        <authorList>
            <person name="Ma L."/>
            <person name="Dong C."/>
            <person name="Song C."/>
            <person name="Wang X."/>
            <person name="Zheng X."/>
            <person name="Niu Y."/>
            <person name="Chen S."/>
            <person name="Feng W."/>
        </authorList>
    </citation>
    <scope>NUCLEOTIDE SEQUENCE [LARGE SCALE GENOMIC DNA]</scope>
    <source>
        <strain evidence="1">DH-2019</strain>
    </source>
</reference>
<dbReference type="EMBL" id="JABTTQ020000586">
    <property type="protein sequence ID" value="KAK6138881.1"/>
    <property type="molecule type" value="Genomic_DNA"/>
</dbReference>
<proteinExistence type="predicted"/>
<gene>
    <name evidence="1" type="ORF">DH2020_027373</name>
</gene>
<evidence type="ECO:0000313" key="1">
    <source>
        <dbReference type="EMBL" id="KAK6138881.1"/>
    </source>
</evidence>
<organism evidence="1 2">
    <name type="scientific">Rehmannia glutinosa</name>
    <name type="common">Chinese foxglove</name>
    <dbReference type="NCBI Taxonomy" id="99300"/>
    <lineage>
        <taxon>Eukaryota</taxon>
        <taxon>Viridiplantae</taxon>
        <taxon>Streptophyta</taxon>
        <taxon>Embryophyta</taxon>
        <taxon>Tracheophyta</taxon>
        <taxon>Spermatophyta</taxon>
        <taxon>Magnoliopsida</taxon>
        <taxon>eudicotyledons</taxon>
        <taxon>Gunneridae</taxon>
        <taxon>Pentapetalae</taxon>
        <taxon>asterids</taxon>
        <taxon>lamiids</taxon>
        <taxon>Lamiales</taxon>
        <taxon>Orobanchaceae</taxon>
        <taxon>Rehmannieae</taxon>
        <taxon>Rehmannia</taxon>
    </lineage>
</organism>
<name>A0ABR0VX98_REHGL</name>
<dbReference type="Proteomes" id="UP001318860">
    <property type="component" value="Unassembled WGS sequence"/>
</dbReference>
<dbReference type="PANTHER" id="PTHR34835:SF90">
    <property type="entry name" value="AMINOTRANSFERASE-LIKE PLANT MOBILE DOMAIN-CONTAINING PROTEIN"/>
    <property type="match status" value="1"/>
</dbReference>
<evidence type="ECO:0008006" key="3">
    <source>
        <dbReference type="Google" id="ProtNLM"/>
    </source>
</evidence>
<sequence length="215" mass="24561">MGFGSLLPFSIVDFPSQLMFWLVANFNPTSSELLLDSFRRIRIELIDVQRVLGFLNGQEAVVKKTKSESCDLYNGWPAMFEREDYRVTTKQVANKMRIFVDGGDWFSRLFLILVEYLIIGNFSTGYVYPHLLKSLEDIRNVRNLAWCEHTLATLVEKRAGWSPEKIPNLMGPCYFWRMNGAATKFVGAWKEKEAIGQGTSSSRADAEGITGRLRD</sequence>
<evidence type="ECO:0000313" key="2">
    <source>
        <dbReference type="Proteomes" id="UP001318860"/>
    </source>
</evidence>
<dbReference type="PANTHER" id="PTHR34835">
    <property type="entry name" value="OS07G0283600 PROTEIN-RELATED"/>
    <property type="match status" value="1"/>
</dbReference>
<protein>
    <recommendedName>
        <fullName evidence="3">Aminotransferase-like plant mobile domain-containing protein</fullName>
    </recommendedName>
</protein>
<comment type="caution">
    <text evidence="1">The sequence shown here is derived from an EMBL/GenBank/DDBJ whole genome shotgun (WGS) entry which is preliminary data.</text>
</comment>